<evidence type="ECO:0000256" key="1">
    <source>
        <dbReference type="ARBA" id="ARBA00004429"/>
    </source>
</evidence>
<evidence type="ECO:0000313" key="11">
    <source>
        <dbReference type="Proteomes" id="UP001623558"/>
    </source>
</evidence>
<feature type="transmembrane region" description="Helical" evidence="9">
    <location>
        <begin position="342"/>
        <end position="361"/>
    </location>
</feature>
<dbReference type="NCBIfam" id="TIGR00915">
    <property type="entry name" value="2A0602"/>
    <property type="match status" value="1"/>
</dbReference>
<keyword evidence="6 9" id="KW-0812">Transmembrane</keyword>
<dbReference type="Gene3D" id="3.30.70.1320">
    <property type="entry name" value="Multidrug efflux transporter AcrB pore domain like"/>
    <property type="match status" value="1"/>
</dbReference>
<keyword evidence="7 9" id="KW-1133">Transmembrane helix</keyword>
<protein>
    <submittedName>
        <fullName evidence="10">Efflux RND transporter permease subunit</fullName>
    </submittedName>
</protein>
<evidence type="ECO:0000256" key="6">
    <source>
        <dbReference type="ARBA" id="ARBA00022692"/>
    </source>
</evidence>
<keyword evidence="3" id="KW-0813">Transport</keyword>
<dbReference type="SUPFAM" id="SSF82866">
    <property type="entry name" value="Multidrug efflux transporter AcrB transmembrane domain"/>
    <property type="match status" value="2"/>
</dbReference>
<sequence length="1039" mass="113193">MVQKFITRPVLAIVLSLFIVILGVISMQQLPITQFPDIVPPAVTVTTKYTGANAEVCAKAVVTPLERAINGVAGMTYMTSVSGNDGTSIIQVYFEVGTDPDVAAVNVQTRVQTVLDEMPEEVIKAGVMTEKEVNSMLLYVNLLSSDPSIDEKFIYNFADINVLPELKRINGVGFADIMGQREYAMRVWLHPDRLFAYKLSAEDVIQALRNQNVEAAPGKIGESSGKHPQTLQYVMRYTGKFTQVAEYENLVIKATETGQILRLKDLADVEFGSLDYDVLSKENGRPSAAILLKQRPGSNAAEVIENVKKRLAELKTSTFPPGMGFTISYDVSRFLDASIHEVIKTLLEAFLLVALVVFIFLQDWRATLVPIIAVPVSLVGTFTFMLAFGFSINLLTLFSLVLAIGIVVDNAIVVVEAVHAKMEEKDMPVLAATQEAMHEISGAILAITLVMGAVFVPVAFLSGPIGVFFRQFSVTMAISIALSGLTALTLTPALCVLLLKKPEHNQKNWLGKFFHAFNHRYDQIAKKYLLVVGTLISKRILMWMILLGSVVGTVILSGIVPSGFIPSEDQGTLYVNATAPAGATLERTESVMDQVFKSIKGIDAIESFSTLAGFSLLTDGSGASYGTGIITLKPWEERKETVNELTEIIRAKTNGIKDASIQFFPPPAVPGFGNASGFEFRIQDRSGSGDLQKLAAVSNDFAKKLNESPEIQNTFSSFDPNFPQYMLEVDQEAAAQKGVNVLPAMDNLQTLLGSFYATNFIRFGQMYKVMVQVDPRYRAHPDDVLKFYAKNKSGDMVPYSSFVKMKRVYGPEQFTRYNMFTSAMVNGEPAPGFSSGAVLDIIRAQALKSLPRGYTLEWSGMTREEDLAGNQAIFIFAICLLFVYLLLSAQYESFLLPFPVLLFLPMGAMGTYAFLYLFGLQNNIYAQVALVMLIGLLGKNAILIVEFAIAKQKEGASIIEAAKEGAFSRLRPILMTSFAFVAGLIPLMIASGAGAIGNQTIGTASAGGMILGTVGGLLVIPGLYVVFATISAKFSKPKV</sequence>
<feature type="transmembrane region" description="Helical" evidence="9">
    <location>
        <begin position="970"/>
        <end position="989"/>
    </location>
</feature>
<organism evidence="10 11">
    <name type="scientific">Aquirufa salirivi</name>
    <dbReference type="NCBI Taxonomy" id="3104729"/>
    <lineage>
        <taxon>Bacteria</taxon>
        <taxon>Pseudomonadati</taxon>
        <taxon>Bacteroidota</taxon>
        <taxon>Cytophagia</taxon>
        <taxon>Cytophagales</taxon>
        <taxon>Flectobacillaceae</taxon>
        <taxon>Aquirufa</taxon>
    </lineage>
</organism>
<keyword evidence="11" id="KW-1185">Reference proteome</keyword>
<dbReference type="Pfam" id="PF00873">
    <property type="entry name" value="ACR_tran"/>
    <property type="match status" value="1"/>
</dbReference>
<feature type="transmembrane region" description="Helical" evidence="9">
    <location>
        <begin position="394"/>
        <end position="419"/>
    </location>
</feature>
<feature type="transmembrane region" description="Helical" evidence="9">
    <location>
        <begin position="924"/>
        <end position="949"/>
    </location>
</feature>
<evidence type="ECO:0000256" key="5">
    <source>
        <dbReference type="ARBA" id="ARBA00022519"/>
    </source>
</evidence>
<evidence type="ECO:0000256" key="8">
    <source>
        <dbReference type="ARBA" id="ARBA00023136"/>
    </source>
</evidence>
<dbReference type="Gene3D" id="1.20.1640.10">
    <property type="entry name" value="Multidrug efflux transporter AcrB transmembrane domain"/>
    <property type="match status" value="2"/>
</dbReference>
<dbReference type="PANTHER" id="PTHR32063">
    <property type="match status" value="1"/>
</dbReference>
<dbReference type="PRINTS" id="PR00702">
    <property type="entry name" value="ACRIFLAVINRP"/>
</dbReference>
<feature type="transmembrane region" description="Helical" evidence="9">
    <location>
        <begin position="1009"/>
        <end position="1030"/>
    </location>
</feature>
<dbReference type="RefSeq" id="WP_406749501.1">
    <property type="nucleotide sequence ID" value="NZ_JBEWZH010000001.1"/>
</dbReference>
<comment type="similarity">
    <text evidence="2">Belongs to the resistance-nodulation-cell division (RND) (TC 2.A.6) family.</text>
</comment>
<evidence type="ECO:0000256" key="2">
    <source>
        <dbReference type="ARBA" id="ARBA00010942"/>
    </source>
</evidence>
<dbReference type="Gene3D" id="3.30.70.1430">
    <property type="entry name" value="Multidrug efflux transporter AcrB pore domain"/>
    <property type="match status" value="2"/>
</dbReference>
<reference evidence="10 11" key="1">
    <citation type="submission" date="2024-07" db="EMBL/GenBank/DDBJ databases">
        <authorList>
            <person name="Pitt A."/>
            <person name="Hahn M.W."/>
        </authorList>
    </citation>
    <scope>NUCLEOTIDE SEQUENCE [LARGE SCALE GENOMIC DNA]</scope>
    <source>
        <strain evidence="10 11">1-SAACH-A3</strain>
    </source>
</reference>
<feature type="transmembrane region" description="Helical" evidence="9">
    <location>
        <begin position="472"/>
        <end position="499"/>
    </location>
</feature>
<keyword evidence="8 9" id="KW-0472">Membrane</keyword>
<feature type="transmembrane region" description="Helical" evidence="9">
    <location>
        <begin position="867"/>
        <end position="887"/>
    </location>
</feature>
<feature type="transmembrane region" description="Helical" evidence="9">
    <location>
        <begin position="540"/>
        <end position="560"/>
    </location>
</feature>
<keyword evidence="4" id="KW-1003">Cell membrane</keyword>
<dbReference type="InterPro" id="IPR004764">
    <property type="entry name" value="MdtF-like"/>
</dbReference>
<dbReference type="InterPro" id="IPR001036">
    <property type="entry name" value="Acrflvin-R"/>
</dbReference>
<dbReference type="InterPro" id="IPR027463">
    <property type="entry name" value="AcrB_DN_DC_subdom"/>
</dbReference>
<feature type="transmembrane region" description="Helical" evidence="9">
    <location>
        <begin position="368"/>
        <end position="388"/>
    </location>
</feature>
<keyword evidence="5" id="KW-0997">Cell inner membrane</keyword>
<gene>
    <name evidence="10" type="ORF">U0R11_01655</name>
</gene>
<dbReference type="EMBL" id="JBEWZH010000001">
    <property type="protein sequence ID" value="MFL0161091.1"/>
    <property type="molecule type" value="Genomic_DNA"/>
</dbReference>
<evidence type="ECO:0000256" key="7">
    <source>
        <dbReference type="ARBA" id="ARBA00022989"/>
    </source>
</evidence>
<feature type="transmembrane region" description="Helical" evidence="9">
    <location>
        <begin position="440"/>
        <end position="460"/>
    </location>
</feature>
<dbReference type="SUPFAM" id="SSF82693">
    <property type="entry name" value="Multidrug efflux transporter AcrB pore domain, PN1, PN2, PC1 and PC2 subdomains"/>
    <property type="match status" value="3"/>
</dbReference>
<feature type="transmembrane region" description="Helical" evidence="9">
    <location>
        <begin position="894"/>
        <end position="918"/>
    </location>
</feature>
<dbReference type="Gene3D" id="3.30.70.1440">
    <property type="entry name" value="Multidrug efflux transporter AcrB pore domain"/>
    <property type="match status" value="1"/>
</dbReference>
<comment type="caution">
    <text evidence="10">The sequence shown here is derived from an EMBL/GenBank/DDBJ whole genome shotgun (WGS) entry which is preliminary data.</text>
</comment>
<evidence type="ECO:0000256" key="3">
    <source>
        <dbReference type="ARBA" id="ARBA00022448"/>
    </source>
</evidence>
<evidence type="ECO:0000256" key="4">
    <source>
        <dbReference type="ARBA" id="ARBA00022475"/>
    </source>
</evidence>
<proteinExistence type="inferred from homology"/>
<dbReference type="Proteomes" id="UP001623558">
    <property type="component" value="Unassembled WGS sequence"/>
</dbReference>
<name>A0ABW8RQT9_9BACT</name>
<dbReference type="PANTHER" id="PTHR32063:SF9">
    <property type="entry name" value="SIMILAR TO MULTIDRUG RESISTANCE PROTEIN MEXB"/>
    <property type="match status" value="1"/>
</dbReference>
<evidence type="ECO:0000256" key="9">
    <source>
        <dbReference type="SAM" id="Phobius"/>
    </source>
</evidence>
<accession>A0ABW8RQT9</accession>
<dbReference type="SUPFAM" id="SSF82714">
    <property type="entry name" value="Multidrug efflux transporter AcrB TolC docking domain, DN and DC subdomains"/>
    <property type="match status" value="2"/>
</dbReference>
<evidence type="ECO:0000313" key="10">
    <source>
        <dbReference type="EMBL" id="MFL0161091.1"/>
    </source>
</evidence>
<comment type="subcellular location">
    <subcellularLocation>
        <location evidence="1">Cell inner membrane</location>
        <topology evidence="1">Multi-pass membrane protein</topology>
    </subcellularLocation>
</comment>
<dbReference type="Gene3D" id="3.30.2090.10">
    <property type="entry name" value="Multidrug efflux transporter AcrB TolC docking domain, DN and DC subdomains"/>
    <property type="match status" value="2"/>
</dbReference>